<gene>
    <name evidence="2" type="ORF">TL16_g12846</name>
</gene>
<protein>
    <submittedName>
        <fullName evidence="2">Uncharacterized protein</fullName>
    </submittedName>
</protein>
<evidence type="ECO:0000256" key="1">
    <source>
        <dbReference type="SAM" id="Phobius"/>
    </source>
</evidence>
<dbReference type="AlphaFoldDB" id="A0A9W7BP65"/>
<proteinExistence type="predicted"/>
<name>A0A9W7BP65_9STRA</name>
<feature type="transmembrane region" description="Helical" evidence="1">
    <location>
        <begin position="292"/>
        <end position="310"/>
    </location>
</feature>
<organism evidence="2 3">
    <name type="scientific">Triparma laevis f. inornata</name>
    <dbReference type="NCBI Taxonomy" id="1714386"/>
    <lineage>
        <taxon>Eukaryota</taxon>
        <taxon>Sar</taxon>
        <taxon>Stramenopiles</taxon>
        <taxon>Ochrophyta</taxon>
        <taxon>Bolidophyceae</taxon>
        <taxon>Parmales</taxon>
        <taxon>Triparmaceae</taxon>
        <taxon>Triparma</taxon>
    </lineage>
</organism>
<feature type="transmembrane region" description="Helical" evidence="1">
    <location>
        <begin position="331"/>
        <end position="354"/>
    </location>
</feature>
<dbReference type="Proteomes" id="UP001162640">
    <property type="component" value="Unassembled WGS sequence"/>
</dbReference>
<feature type="transmembrane region" description="Helical" evidence="1">
    <location>
        <begin position="258"/>
        <end position="280"/>
    </location>
</feature>
<reference evidence="3" key="1">
    <citation type="journal article" date="2023" name="Commun. Biol.">
        <title>Genome analysis of Parmales, the sister group of diatoms, reveals the evolutionary specialization of diatoms from phago-mixotrophs to photoautotrophs.</title>
        <authorList>
            <person name="Ban H."/>
            <person name="Sato S."/>
            <person name="Yoshikawa S."/>
            <person name="Yamada K."/>
            <person name="Nakamura Y."/>
            <person name="Ichinomiya M."/>
            <person name="Sato N."/>
            <person name="Blanc-Mathieu R."/>
            <person name="Endo H."/>
            <person name="Kuwata A."/>
            <person name="Ogata H."/>
        </authorList>
    </citation>
    <scope>NUCLEOTIDE SEQUENCE [LARGE SCALE GENOMIC DNA]</scope>
</reference>
<evidence type="ECO:0000313" key="3">
    <source>
        <dbReference type="Proteomes" id="UP001162640"/>
    </source>
</evidence>
<comment type="caution">
    <text evidence="2">The sequence shown here is derived from an EMBL/GenBank/DDBJ whole genome shotgun (WGS) entry which is preliminary data.</text>
</comment>
<keyword evidence="1" id="KW-0472">Membrane</keyword>
<accession>A0A9W7BP65</accession>
<keyword evidence="1" id="KW-0812">Transmembrane</keyword>
<dbReference type="EMBL" id="BLQM01000550">
    <property type="protein sequence ID" value="GMH94229.1"/>
    <property type="molecule type" value="Genomic_DNA"/>
</dbReference>
<keyword evidence="1" id="KW-1133">Transmembrane helix</keyword>
<evidence type="ECO:0000313" key="2">
    <source>
        <dbReference type="EMBL" id="GMH94229.1"/>
    </source>
</evidence>
<sequence length="473" mass="54410">MAIVFRLVFQFDRVGKVDLAVADYSVEIWNNESVHDSLQKISTEVNVQAKFNLRSLIVQLCHQIYTMASLSDMREGNLNTWQKIALWLLGNSSHIQVYFVNSIQLNDLNKNGGKLLGEVLINQMKAARKRGGWKKRADLRKVGVDEFLYTSVAMREILIRHPWFRALLHEISLNQIKAAPTVRTPLSEMKDHGAVDLAKGLSTIVLSNTEASAAVDHWIAQNAPLGELDKEHAWMRAFFIEIAQYNLNTSHFGLRFRVFAGALLSTIDLITDIYMTIQFVNTGREEYGRTNAWLIGLTIFAQVLVARDFRSDGLQTCPRRLQSRLHHPQEVGGLPFLFSTVYSLVGSFFSVYLYTTHYDGPAKLDEGTLQVALGSLYAICLDTASDFNKTRFLSLREDEDESNSITLKWHLDIYKKWGDELIKPWTLENWTRWETEKPSWFTDDWIKGVRNEFIPFEYRVKYKKTKGRVETQN</sequence>